<dbReference type="EMBL" id="JBHSAT010000004">
    <property type="protein sequence ID" value="MFC3877077.1"/>
    <property type="molecule type" value="Genomic_DNA"/>
</dbReference>
<comment type="caution">
    <text evidence="2">The sequence shown here is derived from an EMBL/GenBank/DDBJ whole genome shotgun (WGS) entry which is preliminary data.</text>
</comment>
<dbReference type="Pfam" id="PF16286">
    <property type="entry name" value="DUF4932"/>
    <property type="match status" value="1"/>
</dbReference>
<proteinExistence type="predicted"/>
<evidence type="ECO:0000313" key="2">
    <source>
        <dbReference type="EMBL" id="MFC3877077.1"/>
    </source>
</evidence>
<organism evidence="2 3">
    <name type="scientific">Winogradskyella maritima</name>
    <dbReference type="NCBI Taxonomy" id="1517766"/>
    <lineage>
        <taxon>Bacteria</taxon>
        <taxon>Pseudomonadati</taxon>
        <taxon>Bacteroidota</taxon>
        <taxon>Flavobacteriia</taxon>
        <taxon>Flavobacteriales</taxon>
        <taxon>Flavobacteriaceae</taxon>
        <taxon>Winogradskyella</taxon>
    </lineage>
</organism>
<evidence type="ECO:0000313" key="3">
    <source>
        <dbReference type="Proteomes" id="UP001595812"/>
    </source>
</evidence>
<dbReference type="Proteomes" id="UP001595812">
    <property type="component" value="Unassembled WGS sequence"/>
</dbReference>
<keyword evidence="1" id="KW-0812">Transmembrane</keyword>
<keyword evidence="1" id="KW-0472">Membrane</keyword>
<evidence type="ECO:0000256" key="1">
    <source>
        <dbReference type="SAM" id="Phobius"/>
    </source>
</evidence>
<keyword evidence="1" id="KW-1133">Transmembrane helix</keyword>
<dbReference type="InterPro" id="IPR032560">
    <property type="entry name" value="DUF4932"/>
</dbReference>
<gene>
    <name evidence="2" type="ORF">ACFOSX_07510</name>
</gene>
<sequence length="410" mass="48959">MSIKKIIKRIVKWVVLPIIVFSLLITITYLIKPKLMEDIAIELLYPKVTIAKEYSDSYKIEIPKMYELMYIACSLTETFQNDSNLISKRVPKYLNDVKSHFSKFKNHDLIQVLEDKLKPNPYSQIQPTIRFFSLNYEIDDTNTLVHNEVFHVNKLLIKLFKDKLFYYAEYEDLIEDFAKATDFSKFYKEHQSYYQKLITDFDQLCDIKVSWNFLENRFTESYNSYRIIFSPLTGGFHNTLPGLKDKETGLQQTWLFVSAPPNIEIDTLTKDELEIIKSKFTRELFTEMNHNYVNPLSDTFSKSIESSIMDYSDWNKQKRGYNSKISTFNEYMTWGVFSIFAKETYSEKNRDTIISIQEKFMVENRKFIHFKAFNRELIRLSNNINDDDLHFQNIYSDILKWMRKYPNPEN</sequence>
<accession>A0ABV8AK78</accession>
<keyword evidence="3" id="KW-1185">Reference proteome</keyword>
<protein>
    <submittedName>
        <fullName evidence="2">DUF4932 domain-containing protein</fullName>
    </submittedName>
</protein>
<feature type="transmembrane region" description="Helical" evidence="1">
    <location>
        <begin position="12"/>
        <end position="31"/>
    </location>
</feature>
<name>A0ABV8AK78_9FLAO</name>
<reference evidence="3" key="1">
    <citation type="journal article" date="2019" name="Int. J. Syst. Evol. Microbiol.">
        <title>The Global Catalogue of Microorganisms (GCM) 10K type strain sequencing project: providing services to taxonomists for standard genome sequencing and annotation.</title>
        <authorList>
            <consortium name="The Broad Institute Genomics Platform"/>
            <consortium name="The Broad Institute Genome Sequencing Center for Infectious Disease"/>
            <person name="Wu L."/>
            <person name="Ma J."/>
        </authorList>
    </citation>
    <scope>NUCLEOTIDE SEQUENCE [LARGE SCALE GENOMIC DNA]</scope>
    <source>
        <strain evidence="3">CECT 8979</strain>
    </source>
</reference>